<keyword evidence="1" id="KW-0805">Transcription regulation</keyword>
<dbReference type="PATRIC" id="fig|330734.3.peg.1599"/>
<dbReference type="RefSeq" id="WP_048385073.1">
    <property type="nucleotide sequence ID" value="NZ_CP011494.1"/>
</dbReference>
<dbReference type="Pfam" id="PF12625">
    <property type="entry name" value="Arabinose_bd"/>
    <property type="match status" value="1"/>
</dbReference>
<dbReference type="GO" id="GO:0000976">
    <property type="term" value="F:transcription cis-regulatory region binding"/>
    <property type="evidence" value="ECO:0007669"/>
    <property type="project" value="TreeGrafter"/>
</dbReference>
<dbReference type="InterPro" id="IPR020449">
    <property type="entry name" value="Tscrpt_reg_AraC-type_HTH"/>
</dbReference>
<organism evidence="5 6">
    <name type="scientific">Marinobacter psychrophilus</name>
    <dbReference type="NCBI Taxonomy" id="330734"/>
    <lineage>
        <taxon>Bacteria</taxon>
        <taxon>Pseudomonadati</taxon>
        <taxon>Pseudomonadota</taxon>
        <taxon>Gammaproteobacteria</taxon>
        <taxon>Pseudomonadales</taxon>
        <taxon>Marinobacteraceae</taxon>
        <taxon>Marinobacter</taxon>
    </lineage>
</organism>
<dbReference type="SMART" id="SM00342">
    <property type="entry name" value="HTH_ARAC"/>
    <property type="match status" value="1"/>
</dbReference>
<dbReference type="KEGG" id="mpq:ABA45_07615"/>
<keyword evidence="6" id="KW-1185">Reference proteome</keyword>
<dbReference type="PRINTS" id="PR00032">
    <property type="entry name" value="HTHARAC"/>
</dbReference>
<protein>
    <submittedName>
        <fullName evidence="5">AraC family transcriptional regulator</fullName>
    </submittedName>
</protein>
<evidence type="ECO:0000259" key="4">
    <source>
        <dbReference type="PROSITE" id="PS01124"/>
    </source>
</evidence>
<dbReference type="PANTHER" id="PTHR47894">
    <property type="entry name" value="HTH-TYPE TRANSCRIPTIONAL REGULATOR GADX"/>
    <property type="match status" value="1"/>
</dbReference>
<dbReference type="Gene3D" id="1.10.10.60">
    <property type="entry name" value="Homeodomain-like"/>
    <property type="match status" value="1"/>
</dbReference>
<keyword evidence="2" id="KW-0238">DNA-binding</keyword>
<sequence length="341" mass="38476">MALLATERLRPAIHPTYARLVCAHLRQEGFDNETILQGTRLQWEQLLSGNRYLSLEQLARLLRRATALTRTPWLGLDIGGITSVSAHGALGYAIVSAPNLRVVLHTLARFTRLRFQLVNVVISETDEHFTVSMEELSELGDVREFIYSALLVTYLQLVDTVTSQRLRNIQIELPISRPQWADVYQQRCGCPVMFDAPAFRLQMPVSVLDTPCLTADAGTFRTALRDCENQLRQLDNGGALSQQVSNCLLNSSDGYPGLDEVASSLAMSRRTLIRRLKIEGTSYQELLDGVRQELAAWYLLETTVAVEQIAERLGYQDTSNFSRTFRRWFGMTPHAMRNGDI</sequence>
<dbReference type="STRING" id="330734.ABA45_07615"/>
<proteinExistence type="predicted"/>
<evidence type="ECO:0000256" key="3">
    <source>
        <dbReference type="ARBA" id="ARBA00023163"/>
    </source>
</evidence>
<dbReference type="Proteomes" id="UP000036406">
    <property type="component" value="Chromosome"/>
</dbReference>
<feature type="domain" description="HTH araC/xylS-type" evidence="4">
    <location>
        <begin position="258"/>
        <end position="339"/>
    </location>
</feature>
<gene>
    <name evidence="5" type="ORF">ABA45_07615</name>
</gene>
<dbReference type="InterPro" id="IPR018060">
    <property type="entry name" value="HTH_AraC"/>
</dbReference>
<keyword evidence="3" id="KW-0804">Transcription</keyword>
<dbReference type="SUPFAM" id="SSF46689">
    <property type="entry name" value="Homeodomain-like"/>
    <property type="match status" value="1"/>
</dbReference>
<evidence type="ECO:0000313" key="6">
    <source>
        <dbReference type="Proteomes" id="UP000036406"/>
    </source>
</evidence>
<accession>A0A0H4I3P9</accession>
<evidence type="ECO:0000256" key="2">
    <source>
        <dbReference type="ARBA" id="ARBA00023125"/>
    </source>
</evidence>
<name>A0A0H4I3P9_9GAMM</name>
<evidence type="ECO:0000313" key="5">
    <source>
        <dbReference type="EMBL" id="AKO52310.1"/>
    </source>
</evidence>
<dbReference type="GO" id="GO:0005829">
    <property type="term" value="C:cytosol"/>
    <property type="evidence" value="ECO:0007669"/>
    <property type="project" value="TreeGrafter"/>
</dbReference>
<dbReference type="AlphaFoldDB" id="A0A0H4I3P9"/>
<dbReference type="EMBL" id="CP011494">
    <property type="protein sequence ID" value="AKO52310.1"/>
    <property type="molecule type" value="Genomic_DNA"/>
</dbReference>
<dbReference type="InterPro" id="IPR032687">
    <property type="entry name" value="AraC-type_N"/>
</dbReference>
<dbReference type="GO" id="GO:0003700">
    <property type="term" value="F:DNA-binding transcription factor activity"/>
    <property type="evidence" value="ECO:0007669"/>
    <property type="project" value="InterPro"/>
</dbReference>
<dbReference type="Pfam" id="PF12833">
    <property type="entry name" value="HTH_18"/>
    <property type="match status" value="1"/>
</dbReference>
<dbReference type="PROSITE" id="PS01124">
    <property type="entry name" value="HTH_ARAC_FAMILY_2"/>
    <property type="match status" value="1"/>
</dbReference>
<reference evidence="5 6" key="1">
    <citation type="submission" date="2015-05" db="EMBL/GenBank/DDBJ databases">
        <title>Complete genome of Marinobacter psychrophilus strain 20041T isolated from sea-ice of the Canadian Basin.</title>
        <authorList>
            <person name="Song L."/>
            <person name="Ren L."/>
            <person name="Yu Y."/>
            <person name="Wang X."/>
        </authorList>
    </citation>
    <scope>NUCLEOTIDE SEQUENCE [LARGE SCALE GENOMIC DNA]</scope>
    <source>
        <strain evidence="5 6">20041</strain>
    </source>
</reference>
<evidence type="ECO:0000256" key="1">
    <source>
        <dbReference type="ARBA" id="ARBA00023015"/>
    </source>
</evidence>
<dbReference type="PANTHER" id="PTHR47894:SF1">
    <property type="entry name" value="HTH-TYPE TRANSCRIPTIONAL REGULATOR VQSM"/>
    <property type="match status" value="1"/>
</dbReference>
<dbReference type="InterPro" id="IPR009057">
    <property type="entry name" value="Homeodomain-like_sf"/>
</dbReference>